<dbReference type="PROSITE" id="PS51192">
    <property type="entry name" value="HELICASE_ATP_BIND_1"/>
    <property type="match status" value="1"/>
</dbReference>
<proteinExistence type="predicted"/>
<dbReference type="PANTHER" id="PTHR47396">
    <property type="entry name" value="TYPE I RESTRICTION ENZYME ECOKI R PROTEIN"/>
    <property type="match status" value="1"/>
</dbReference>
<dbReference type="InterPro" id="IPR027417">
    <property type="entry name" value="P-loop_NTPase"/>
</dbReference>
<name>A0ABR6CAY8_9HYPH</name>
<organism evidence="3 4">
    <name type="scientific">Aminobacter ciceronei</name>
    <dbReference type="NCBI Taxonomy" id="150723"/>
    <lineage>
        <taxon>Bacteria</taxon>
        <taxon>Pseudomonadati</taxon>
        <taxon>Pseudomonadota</taxon>
        <taxon>Alphaproteobacteria</taxon>
        <taxon>Hyphomicrobiales</taxon>
        <taxon>Phyllobacteriaceae</taxon>
        <taxon>Aminobacter</taxon>
    </lineage>
</organism>
<dbReference type="SMART" id="SM00490">
    <property type="entry name" value="HELICc"/>
    <property type="match status" value="1"/>
</dbReference>
<comment type="caution">
    <text evidence="3">The sequence shown here is derived from an EMBL/GenBank/DDBJ whole genome shotgun (WGS) entry which is preliminary data.</text>
</comment>
<dbReference type="PANTHER" id="PTHR47396:SF1">
    <property type="entry name" value="ATP-DEPENDENT HELICASE IRC3-RELATED"/>
    <property type="match status" value="1"/>
</dbReference>
<feature type="domain" description="Helicase C-terminal" evidence="2">
    <location>
        <begin position="353"/>
        <end position="525"/>
    </location>
</feature>
<sequence length="1115" mass="123194">MIDIFAEQQTIKFPERVSCITRIGGNVVYRLAHGEREISCSMLSSAGARGQRFWKVDAPGLGVIAVVDTPTTSLLGCDAVLRVPNINSSANVALGAAGEEARWILPNPRKAPPGPAVSVVVDSWSRKLALKEEVVHTGQRLQPGFRPPQLGAIFAVKAHWSVSKQAATLVLPTGTGKTDTMAALLVSEKIERLLVIVPSDALRRQIALKFARLDVLKAAGIVPADLMHPTVAVLSKALKSAKDVDDLTDQAQVIIATMSVLTAMSADLRGQLAGRVTHLFVDEAHHIGASTWRDFKALFTGKIVLQFTATPFRNDGRRVDGKFIYVYPLRRAQADGLFTSINFVPVHASGKEQADGLIARKVGEQLKADAAAGFAHLAMARTSNVERAEALHGLYARLLPEYNPVLIHSHMSAPLRAKALSELRSGASRIIVCVDMLGEGFDLPDLKIAGLHDRHRSEAVTLQFVGRFTRIRSDLGSATVIANIEAGDATSSLNALFAEDSDWNRILSVIGHNRTKREQSREDLFAGFPDADVAAETFPLESIEPRFSTVVYQTDCIEWTPESAETVASQWSTIVETPALNAEHRLLLYVRRDEERLRWTTVKSVRNVYYNLVMAHWDPELKLLFIHGSDLADLHADLAKALAGPGVMRITGEDVFRVLHGFRRLMLTNLGLSETQRKPVRYSQFMGSDIADQLDTLPGNRSRSKTNLFGLGYIDLETIDDDGQVIGRHASKETIGCSRKGKFWSYRTSNSFSEWIDWCHDLGRKLLNTSITPETILRNVVRPQRLTSLPAKKVPIGIAWPEEFLDTSEENLQLVLEDSEHPFFNCEIELAGHDIGDAIRFNVLGGARSASYELKIGSGGAVFTQTEGRTVIVRRGRTRKERPLVDVFHEDPPHIYFADGDVLIAPDILVLPRESRPAFDTGKIESIDWSGVNIKAESQGSAKKAGTVQRHVIERLLASATPYDIIFDDDGTGEVADVVAIRRSGRTLLIDLFHCKYSAGTAPGARVEDLYEVCGQAQKSVRWAERFRDMLNHLRQRELERVSSGQPSRFERGTMAVLLGMIGQSHDMHAEFAVTLVQPGYSRRKVAAEHLELLSATEAYLMETWRMPLRVWASA</sequence>
<evidence type="ECO:0000313" key="4">
    <source>
        <dbReference type="Proteomes" id="UP000587524"/>
    </source>
</evidence>
<dbReference type="SUPFAM" id="SSF52540">
    <property type="entry name" value="P-loop containing nucleoside triphosphate hydrolases"/>
    <property type="match status" value="1"/>
</dbReference>
<dbReference type="InterPro" id="IPR014001">
    <property type="entry name" value="Helicase_ATP-bd"/>
</dbReference>
<accession>A0ABR6CAY8</accession>
<keyword evidence="3" id="KW-0547">Nucleotide-binding</keyword>
<feature type="domain" description="Helicase ATP-binding" evidence="1">
    <location>
        <begin position="158"/>
        <end position="329"/>
    </location>
</feature>
<dbReference type="InterPro" id="IPR006935">
    <property type="entry name" value="Helicase/UvrB_N"/>
</dbReference>
<dbReference type="Pfam" id="PF00271">
    <property type="entry name" value="Helicase_C"/>
    <property type="match status" value="1"/>
</dbReference>
<dbReference type="CDD" id="cd17926">
    <property type="entry name" value="DEXHc_RE"/>
    <property type="match status" value="1"/>
</dbReference>
<dbReference type="InterPro" id="IPR001650">
    <property type="entry name" value="Helicase_C-like"/>
</dbReference>
<gene>
    <name evidence="3" type="ORF">HNQ97_004056</name>
</gene>
<protein>
    <submittedName>
        <fullName evidence="3">Superfamily II DNA or RNA helicase</fullName>
    </submittedName>
</protein>
<reference evidence="3 4" key="1">
    <citation type="submission" date="2020-08" db="EMBL/GenBank/DDBJ databases">
        <title>Genomic Encyclopedia of Type Strains, Phase IV (KMG-IV): sequencing the most valuable type-strain genomes for metagenomic binning, comparative biology and taxonomic classification.</title>
        <authorList>
            <person name="Goeker M."/>
        </authorList>
    </citation>
    <scope>NUCLEOTIDE SEQUENCE [LARGE SCALE GENOMIC DNA]</scope>
    <source>
        <strain evidence="3 4">DSM 17455</strain>
    </source>
</reference>
<dbReference type="SMART" id="SM00487">
    <property type="entry name" value="DEXDc"/>
    <property type="match status" value="1"/>
</dbReference>
<keyword evidence="3" id="KW-0378">Hydrolase</keyword>
<dbReference type="GO" id="GO:0004386">
    <property type="term" value="F:helicase activity"/>
    <property type="evidence" value="ECO:0007669"/>
    <property type="project" value="UniProtKB-KW"/>
</dbReference>
<dbReference type="CDD" id="cd18785">
    <property type="entry name" value="SF2_C"/>
    <property type="match status" value="1"/>
</dbReference>
<evidence type="ECO:0000313" key="3">
    <source>
        <dbReference type="EMBL" id="MBA9022046.1"/>
    </source>
</evidence>
<dbReference type="Proteomes" id="UP000587524">
    <property type="component" value="Unassembled WGS sequence"/>
</dbReference>
<dbReference type="InterPro" id="IPR050742">
    <property type="entry name" value="Helicase_Restrict-Modif_Enz"/>
</dbReference>
<dbReference type="RefSeq" id="WP_154385791.1">
    <property type="nucleotide sequence ID" value="NZ_JACJHY010000020.1"/>
</dbReference>
<dbReference type="EMBL" id="JACJHZ010000020">
    <property type="protein sequence ID" value="MBA9022046.1"/>
    <property type="molecule type" value="Genomic_DNA"/>
</dbReference>
<dbReference type="Pfam" id="PF04851">
    <property type="entry name" value="ResIII"/>
    <property type="match status" value="1"/>
</dbReference>
<dbReference type="PROSITE" id="PS51194">
    <property type="entry name" value="HELICASE_CTER"/>
    <property type="match status" value="1"/>
</dbReference>
<evidence type="ECO:0000259" key="2">
    <source>
        <dbReference type="PROSITE" id="PS51194"/>
    </source>
</evidence>
<dbReference type="Gene3D" id="3.40.50.300">
    <property type="entry name" value="P-loop containing nucleotide triphosphate hydrolases"/>
    <property type="match status" value="2"/>
</dbReference>
<keyword evidence="3" id="KW-0067">ATP-binding</keyword>
<keyword evidence="4" id="KW-1185">Reference proteome</keyword>
<keyword evidence="3" id="KW-0347">Helicase</keyword>
<evidence type="ECO:0000259" key="1">
    <source>
        <dbReference type="PROSITE" id="PS51192"/>
    </source>
</evidence>